<dbReference type="Proteomes" id="UP000249254">
    <property type="component" value="Unassembled WGS sequence"/>
</dbReference>
<dbReference type="Pfam" id="PF04964">
    <property type="entry name" value="Flp_Fap"/>
    <property type="match status" value="1"/>
</dbReference>
<keyword evidence="1" id="KW-0812">Transmembrane</keyword>
<feature type="transmembrane region" description="Helical" evidence="1">
    <location>
        <begin position="29"/>
        <end position="47"/>
    </location>
</feature>
<comment type="caution">
    <text evidence="2">The sequence shown here is derived from an EMBL/GenBank/DDBJ whole genome shotgun (WGS) entry which is preliminary data.</text>
</comment>
<accession>A0A328AQ97</accession>
<keyword evidence="3" id="KW-1185">Reference proteome</keyword>
<dbReference type="AlphaFoldDB" id="A0A328AQ97"/>
<protein>
    <submittedName>
        <fullName evidence="2">Flp family type IVb pilin</fullName>
    </submittedName>
</protein>
<gene>
    <name evidence="2" type="ORF">DJ017_16125</name>
</gene>
<evidence type="ECO:0000313" key="3">
    <source>
        <dbReference type="Proteomes" id="UP000249254"/>
    </source>
</evidence>
<sequence>MNKIVNTALIKAGNFLHAKNEKGVTAIEYGMLAALIVLAIIGVIATLGGNLSGVFNKVATNVHG</sequence>
<proteinExistence type="predicted"/>
<organism evidence="2 3">
    <name type="scientific">Phenylobacterium soli</name>
    <dbReference type="NCBI Taxonomy" id="2170551"/>
    <lineage>
        <taxon>Bacteria</taxon>
        <taxon>Pseudomonadati</taxon>
        <taxon>Pseudomonadota</taxon>
        <taxon>Alphaproteobacteria</taxon>
        <taxon>Caulobacterales</taxon>
        <taxon>Caulobacteraceae</taxon>
        <taxon>Phenylobacterium</taxon>
    </lineage>
</organism>
<keyword evidence="1" id="KW-0472">Membrane</keyword>
<keyword evidence="1" id="KW-1133">Transmembrane helix</keyword>
<evidence type="ECO:0000256" key="1">
    <source>
        <dbReference type="SAM" id="Phobius"/>
    </source>
</evidence>
<evidence type="ECO:0000313" key="2">
    <source>
        <dbReference type="EMBL" id="RAK55926.1"/>
    </source>
</evidence>
<reference evidence="3" key="1">
    <citation type="submission" date="2018-05" db="EMBL/GenBank/DDBJ databases">
        <authorList>
            <person name="Li X."/>
        </authorList>
    </citation>
    <scope>NUCLEOTIDE SEQUENCE [LARGE SCALE GENOMIC DNA]</scope>
    <source>
        <strain evidence="3">LX32</strain>
    </source>
</reference>
<name>A0A328AQ97_9CAUL</name>
<dbReference type="InterPro" id="IPR007047">
    <property type="entry name" value="Flp_Fap"/>
</dbReference>
<dbReference type="OrthoDB" id="5325135at2"/>
<dbReference type="EMBL" id="QFYQ01000001">
    <property type="protein sequence ID" value="RAK55926.1"/>
    <property type="molecule type" value="Genomic_DNA"/>
</dbReference>
<dbReference type="RefSeq" id="WP_111529674.1">
    <property type="nucleotide sequence ID" value="NZ_JBHRSG010000003.1"/>
</dbReference>